<dbReference type="InterPro" id="IPR029062">
    <property type="entry name" value="Class_I_gatase-like"/>
</dbReference>
<accession>A0ABP8LDN2</accession>
<dbReference type="PANTHER" id="PTHR40469:SF2">
    <property type="entry name" value="GALACTOSE-BINDING DOMAIN-LIKE SUPERFAMILY PROTEIN"/>
    <property type="match status" value="1"/>
</dbReference>
<evidence type="ECO:0000313" key="2">
    <source>
        <dbReference type="EMBL" id="GAA4427710.1"/>
    </source>
</evidence>
<evidence type="ECO:0000313" key="3">
    <source>
        <dbReference type="Proteomes" id="UP001500622"/>
    </source>
</evidence>
<comment type="caution">
    <text evidence="2">The sequence shown here is derived from an EMBL/GenBank/DDBJ whole genome shotgun (WGS) entry which is preliminary data.</text>
</comment>
<keyword evidence="3" id="KW-1185">Reference proteome</keyword>
<reference evidence="3" key="1">
    <citation type="journal article" date="2019" name="Int. J. Syst. Evol. Microbiol.">
        <title>The Global Catalogue of Microorganisms (GCM) 10K type strain sequencing project: providing services to taxonomists for standard genome sequencing and annotation.</title>
        <authorList>
            <consortium name="The Broad Institute Genomics Platform"/>
            <consortium name="The Broad Institute Genome Sequencing Center for Infectious Disease"/>
            <person name="Wu L."/>
            <person name="Ma J."/>
        </authorList>
    </citation>
    <scope>NUCLEOTIDE SEQUENCE [LARGE SCALE GENOMIC DNA]</scope>
    <source>
        <strain evidence="3">JCM 17810</strain>
    </source>
</reference>
<dbReference type="Proteomes" id="UP001500622">
    <property type="component" value="Unassembled WGS sequence"/>
</dbReference>
<protein>
    <recommendedName>
        <fullName evidence="1">ThuA-like domain-containing protein</fullName>
    </recommendedName>
</protein>
<name>A0ABP8LDN2_9MICO</name>
<dbReference type="EMBL" id="BAABGN010000012">
    <property type="protein sequence ID" value="GAA4427710.1"/>
    <property type="molecule type" value="Genomic_DNA"/>
</dbReference>
<dbReference type="RefSeq" id="WP_345216895.1">
    <property type="nucleotide sequence ID" value="NZ_BAABGN010000012.1"/>
</dbReference>
<sequence length="218" mass="24094">MTSSTVLVFTRTTGYRHDSIPAGVEAVRALAADDGLSVDHTEDPSVFTADRLRGYRAVVWLSASGNILDEDQRRAFGDWLASGGTYAGIHAASTAERAWPEYEQIVGARFTQHPPVQTATVHVEDAAHPSTTDLPSVWEHTDEWYDFEVNPRGRVRVLLTVDESTYDGGQMGQDHPLAWTTELGSGRGWYTALGHGSELYEDPTFLTHLRGGLRSIWH</sequence>
<dbReference type="Pfam" id="PF06283">
    <property type="entry name" value="ThuA"/>
    <property type="match status" value="1"/>
</dbReference>
<dbReference type="Gene3D" id="3.40.50.880">
    <property type="match status" value="1"/>
</dbReference>
<evidence type="ECO:0000259" key="1">
    <source>
        <dbReference type="Pfam" id="PF06283"/>
    </source>
</evidence>
<proteinExistence type="predicted"/>
<organism evidence="2 3">
    <name type="scientific">Georgenia halophila</name>
    <dbReference type="NCBI Taxonomy" id="620889"/>
    <lineage>
        <taxon>Bacteria</taxon>
        <taxon>Bacillati</taxon>
        <taxon>Actinomycetota</taxon>
        <taxon>Actinomycetes</taxon>
        <taxon>Micrococcales</taxon>
        <taxon>Bogoriellaceae</taxon>
        <taxon>Georgenia</taxon>
    </lineage>
</organism>
<dbReference type="SUPFAM" id="SSF52317">
    <property type="entry name" value="Class I glutamine amidotransferase-like"/>
    <property type="match status" value="1"/>
</dbReference>
<gene>
    <name evidence="2" type="ORF">GCM10023169_28000</name>
</gene>
<dbReference type="InterPro" id="IPR029010">
    <property type="entry name" value="ThuA-like"/>
</dbReference>
<feature type="domain" description="ThuA-like" evidence="1">
    <location>
        <begin position="6"/>
        <end position="214"/>
    </location>
</feature>
<dbReference type="PANTHER" id="PTHR40469">
    <property type="entry name" value="SECRETED GLYCOSYL HYDROLASE"/>
    <property type="match status" value="1"/>
</dbReference>